<dbReference type="PANTHER" id="PTHR22930:SF228">
    <property type="entry name" value="PROTEIN ALP1-LIKE"/>
    <property type="match status" value="1"/>
</dbReference>
<evidence type="ECO:0000256" key="5">
    <source>
        <dbReference type="ARBA" id="ARBA00022723"/>
    </source>
</evidence>
<keyword evidence="5" id="KW-0479">Metal-binding</keyword>
<evidence type="ECO:0000259" key="9">
    <source>
        <dbReference type="Pfam" id="PF26138"/>
    </source>
</evidence>
<evidence type="ECO:0000256" key="4">
    <source>
        <dbReference type="ARBA" id="ARBA00022722"/>
    </source>
</evidence>
<dbReference type="AlphaFoldDB" id="A0AAW2NQW1"/>
<evidence type="ECO:0000256" key="1">
    <source>
        <dbReference type="ARBA" id="ARBA00001968"/>
    </source>
</evidence>
<accession>A0AAW2NQW1</accession>
<comment type="cofactor">
    <cofactor evidence="1">
        <name>a divalent metal cation</name>
        <dbReference type="ChEBI" id="CHEBI:60240"/>
    </cofactor>
</comment>
<dbReference type="GO" id="GO:0016787">
    <property type="term" value="F:hydrolase activity"/>
    <property type="evidence" value="ECO:0007669"/>
    <property type="project" value="UniProtKB-KW"/>
</dbReference>
<name>A0AAW2NQW1_SESRA</name>
<evidence type="ECO:0000313" key="10">
    <source>
        <dbReference type="EMBL" id="KAL0345648.1"/>
    </source>
</evidence>
<proteinExistence type="inferred from homology"/>
<protein>
    <recommendedName>
        <fullName evidence="11">DDE Tnp4 domain-containing protein</fullName>
    </recommendedName>
</protein>
<feature type="domain" description="DUF8040" evidence="9">
    <location>
        <begin position="5"/>
        <end position="85"/>
    </location>
</feature>
<dbReference type="EMBL" id="JACGWJ010000019">
    <property type="protein sequence ID" value="KAL0345648.1"/>
    <property type="molecule type" value="Genomic_DNA"/>
</dbReference>
<evidence type="ECO:0000256" key="3">
    <source>
        <dbReference type="ARBA" id="ARBA00006958"/>
    </source>
</evidence>
<dbReference type="InterPro" id="IPR027806">
    <property type="entry name" value="HARBI1_dom"/>
</dbReference>
<feature type="domain" description="DDE Tnp4" evidence="8">
    <location>
        <begin position="122"/>
        <end position="180"/>
    </location>
</feature>
<evidence type="ECO:0008006" key="11">
    <source>
        <dbReference type="Google" id="ProtNLM"/>
    </source>
</evidence>
<gene>
    <name evidence="10" type="ORF">Sradi_4396100</name>
</gene>
<evidence type="ECO:0000256" key="7">
    <source>
        <dbReference type="ARBA" id="ARBA00023242"/>
    </source>
</evidence>
<organism evidence="10">
    <name type="scientific">Sesamum radiatum</name>
    <name type="common">Black benniseed</name>
    <dbReference type="NCBI Taxonomy" id="300843"/>
    <lineage>
        <taxon>Eukaryota</taxon>
        <taxon>Viridiplantae</taxon>
        <taxon>Streptophyta</taxon>
        <taxon>Embryophyta</taxon>
        <taxon>Tracheophyta</taxon>
        <taxon>Spermatophyta</taxon>
        <taxon>Magnoliopsida</taxon>
        <taxon>eudicotyledons</taxon>
        <taxon>Gunneridae</taxon>
        <taxon>Pentapetalae</taxon>
        <taxon>asterids</taxon>
        <taxon>lamiids</taxon>
        <taxon>Lamiales</taxon>
        <taxon>Pedaliaceae</taxon>
        <taxon>Sesamum</taxon>
    </lineage>
</organism>
<evidence type="ECO:0000259" key="8">
    <source>
        <dbReference type="Pfam" id="PF13359"/>
    </source>
</evidence>
<keyword evidence="6" id="KW-0378">Hydrolase</keyword>
<reference evidence="10" key="1">
    <citation type="submission" date="2020-06" db="EMBL/GenBank/DDBJ databases">
        <authorList>
            <person name="Li T."/>
            <person name="Hu X."/>
            <person name="Zhang T."/>
            <person name="Song X."/>
            <person name="Zhang H."/>
            <person name="Dai N."/>
            <person name="Sheng W."/>
            <person name="Hou X."/>
            <person name="Wei L."/>
        </authorList>
    </citation>
    <scope>NUCLEOTIDE SEQUENCE</scope>
    <source>
        <strain evidence="10">G02</strain>
        <tissue evidence="10">Leaf</tissue>
    </source>
</reference>
<reference evidence="10" key="2">
    <citation type="journal article" date="2024" name="Plant">
        <title>Genomic evolution and insights into agronomic trait innovations of Sesamum species.</title>
        <authorList>
            <person name="Miao H."/>
            <person name="Wang L."/>
            <person name="Qu L."/>
            <person name="Liu H."/>
            <person name="Sun Y."/>
            <person name="Le M."/>
            <person name="Wang Q."/>
            <person name="Wei S."/>
            <person name="Zheng Y."/>
            <person name="Lin W."/>
            <person name="Duan Y."/>
            <person name="Cao H."/>
            <person name="Xiong S."/>
            <person name="Wang X."/>
            <person name="Wei L."/>
            <person name="Li C."/>
            <person name="Ma Q."/>
            <person name="Ju M."/>
            <person name="Zhao R."/>
            <person name="Li G."/>
            <person name="Mu C."/>
            <person name="Tian Q."/>
            <person name="Mei H."/>
            <person name="Zhang T."/>
            <person name="Gao T."/>
            <person name="Zhang H."/>
        </authorList>
    </citation>
    <scope>NUCLEOTIDE SEQUENCE</scope>
    <source>
        <strain evidence="10">G02</strain>
    </source>
</reference>
<dbReference type="GO" id="GO:0004518">
    <property type="term" value="F:nuclease activity"/>
    <property type="evidence" value="ECO:0007669"/>
    <property type="project" value="UniProtKB-KW"/>
</dbReference>
<keyword evidence="7" id="KW-0539">Nucleus</keyword>
<dbReference type="InterPro" id="IPR045249">
    <property type="entry name" value="HARBI1-like"/>
</dbReference>
<dbReference type="Pfam" id="PF26138">
    <property type="entry name" value="DUF8040"/>
    <property type="match status" value="1"/>
</dbReference>
<dbReference type="PANTHER" id="PTHR22930">
    <property type="match status" value="1"/>
</dbReference>
<comment type="subcellular location">
    <subcellularLocation>
        <location evidence="2">Nucleus</location>
    </subcellularLocation>
</comment>
<dbReference type="Pfam" id="PF13359">
    <property type="entry name" value="DDE_Tnp_4"/>
    <property type="match status" value="1"/>
</dbReference>
<evidence type="ECO:0000256" key="6">
    <source>
        <dbReference type="ARBA" id="ARBA00022801"/>
    </source>
</evidence>
<keyword evidence="4" id="KW-0540">Nuclease</keyword>
<comment type="caution">
    <text evidence="10">The sequence shown here is derived from an EMBL/GenBank/DDBJ whole genome shotgun (WGS) entry which is preliminary data.</text>
</comment>
<dbReference type="GO" id="GO:0046872">
    <property type="term" value="F:metal ion binding"/>
    <property type="evidence" value="ECO:0007669"/>
    <property type="project" value="UniProtKB-KW"/>
</dbReference>
<comment type="similarity">
    <text evidence="3">Belongs to the HARBI1 family.</text>
</comment>
<evidence type="ECO:0000256" key="2">
    <source>
        <dbReference type="ARBA" id="ARBA00004123"/>
    </source>
</evidence>
<sequence length="334" mass="38522">MSTPHVGRFFDNVRMTKPCFCTFVDALSSRVLLPQGQTARVNNIEKLAILMQTVGMHRRQRDSMEQFQHSLETIHRRFHRVLSILSTLAPKMITRSNWTNTYPKIASNPDFYPYFKDCIGAIDGTLVPAWAPQADQNRYRSRKGRIVQNVLAICDFDMNFTHVYVGWEGSAADARVLDHAISQVSVFPFPPIAMTYAALLTWTGFPQEEHWSLEMESRSMWMILDANAAVPMPEDSVAEGQMAYWSRAMRSLGCYLYTREQIRAKFYELKDRYRTFHALTQEPGVDYDCNTMWIVVPDIVQQQFTLLIYPETLYPSMLKVWGRTRAGCDLSGRA</sequence>
<dbReference type="InterPro" id="IPR058353">
    <property type="entry name" value="DUF8040"/>
</dbReference>
<dbReference type="GO" id="GO:0005634">
    <property type="term" value="C:nucleus"/>
    <property type="evidence" value="ECO:0007669"/>
    <property type="project" value="UniProtKB-SubCell"/>
</dbReference>